<name>A0A8R7UXV1_TRIUA</name>
<feature type="chain" id="PRO_5035939656" description="Secreted protein" evidence="1">
    <location>
        <begin position="24"/>
        <end position="83"/>
    </location>
</feature>
<evidence type="ECO:0000256" key="1">
    <source>
        <dbReference type="SAM" id="SignalP"/>
    </source>
</evidence>
<dbReference type="AlphaFoldDB" id="A0A8R7UXV1"/>
<feature type="signal peptide" evidence="1">
    <location>
        <begin position="1"/>
        <end position="23"/>
    </location>
</feature>
<keyword evidence="3" id="KW-1185">Reference proteome</keyword>
<dbReference type="EnsemblPlants" id="TuG1812G0600003604.01.T01">
    <property type="protein sequence ID" value="TuG1812G0600003604.01.T01"/>
    <property type="gene ID" value="TuG1812G0600003604.01"/>
</dbReference>
<proteinExistence type="predicted"/>
<reference evidence="3" key="1">
    <citation type="journal article" date="2013" name="Nature">
        <title>Draft genome of the wheat A-genome progenitor Triticum urartu.</title>
        <authorList>
            <person name="Ling H.Q."/>
            <person name="Zhao S."/>
            <person name="Liu D."/>
            <person name="Wang J."/>
            <person name="Sun H."/>
            <person name="Zhang C."/>
            <person name="Fan H."/>
            <person name="Li D."/>
            <person name="Dong L."/>
            <person name="Tao Y."/>
            <person name="Gao C."/>
            <person name="Wu H."/>
            <person name="Li Y."/>
            <person name="Cui Y."/>
            <person name="Guo X."/>
            <person name="Zheng S."/>
            <person name="Wang B."/>
            <person name="Yu K."/>
            <person name="Liang Q."/>
            <person name="Yang W."/>
            <person name="Lou X."/>
            <person name="Chen J."/>
            <person name="Feng M."/>
            <person name="Jian J."/>
            <person name="Zhang X."/>
            <person name="Luo G."/>
            <person name="Jiang Y."/>
            <person name="Liu J."/>
            <person name="Wang Z."/>
            <person name="Sha Y."/>
            <person name="Zhang B."/>
            <person name="Wu H."/>
            <person name="Tang D."/>
            <person name="Shen Q."/>
            <person name="Xue P."/>
            <person name="Zou S."/>
            <person name="Wang X."/>
            <person name="Liu X."/>
            <person name="Wang F."/>
            <person name="Yang Y."/>
            <person name="An X."/>
            <person name="Dong Z."/>
            <person name="Zhang K."/>
            <person name="Zhang X."/>
            <person name="Luo M.C."/>
            <person name="Dvorak J."/>
            <person name="Tong Y."/>
            <person name="Wang J."/>
            <person name="Yang H."/>
            <person name="Li Z."/>
            <person name="Wang D."/>
            <person name="Zhang A."/>
            <person name="Wang J."/>
        </authorList>
    </citation>
    <scope>NUCLEOTIDE SEQUENCE</scope>
    <source>
        <strain evidence="3">cv. G1812</strain>
    </source>
</reference>
<accession>A0A8R7UXV1</accession>
<keyword evidence="1" id="KW-0732">Signal</keyword>
<evidence type="ECO:0000313" key="2">
    <source>
        <dbReference type="EnsemblPlants" id="TuG1812G0600003604.01.T01"/>
    </source>
</evidence>
<protein>
    <recommendedName>
        <fullName evidence="4">Secreted protein</fullName>
    </recommendedName>
</protein>
<evidence type="ECO:0000313" key="3">
    <source>
        <dbReference type="Proteomes" id="UP000015106"/>
    </source>
</evidence>
<reference evidence="2" key="2">
    <citation type="submission" date="2018-03" db="EMBL/GenBank/DDBJ databases">
        <title>The Triticum urartu genome reveals the dynamic nature of wheat genome evolution.</title>
        <authorList>
            <person name="Ling H."/>
            <person name="Ma B."/>
            <person name="Shi X."/>
            <person name="Liu H."/>
            <person name="Dong L."/>
            <person name="Sun H."/>
            <person name="Cao Y."/>
            <person name="Gao Q."/>
            <person name="Zheng S."/>
            <person name="Li Y."/>
            <person name="Yu Y."/>
            <person name="Du H."/>
            <person name="Qi M."/>
            <person name="Li Y."/>
            <person name="Yu H."/>
            <person name="Cui Y."/>
            <person name="Wang N."/>
            <person name="Chen C."/>
            <person name="Wu H."/>
            <person name="Zhao Y."/>
            <person name="Zhang J."/>
            <person name="Li Y."/>
            <person name="Zhou W."/>
            <person name="Zhang B."/>
            <person name="Hu W."/>
            <person name="Eijk M."/>
            <person name="Tang J."/>
            <person name="Witsenboer H."/>
            <person name="Zhao S."/>
            <person name="Li Z."/>
            <person name="Zhang A."/>
            <person name="Wang D."/>
            <person name="Liang C."/>
        </authorList>
    </citation>
    <scope>NUCLEOTIDE SEQUENCE [LARGE SCALE GENOMIC DNA]</scope>
    <source>
        <strain evidence="2">cv. G1812</strain>
    </source>
</reference>
<organism evidence="2 3">
    <name type="scientific">Triticum urartu</name>
    <name type="common">Red wild einkorn</name>
    <name type="synonym">Crithodium urartu</name>
    <dbReference type="NCBI Taxonomy" id="4572"/>
    <lineage>
        <taxon>Eukaryota</taxon>
        <taxon>Viridiplantae</taxon>
        <taxon>Streptophyta</taxon>
        <taxon>Embryophyta</taxon>
        <taxon>Tracheophyta</taxon>
        <taxon>Spermatophyta</taxon>
        <taxon>Magnoliopsida</taxon>
        <taxon>Liliopsida</taxon>
        <taxon>Poales</taxon>
        <taxon>Poaceae</taxon>
        <taxon>BOP clade</taxon>
        <taxon>Pooideae</taxon>
        <taxon>Triticodae</taxon>
        <taxon>Triticeae</taxon>
        <taxon>Triticinae</taxon>
        <taxon>Triticum</taxon>
    </lineage>
</organism>
<reference evidence="2" key="3">
    <citation type="submission" date="2022-06" db="UniProtKB">
        <authorList>
            <consortium name="EnsemblPlants"/>
        </authorList>
    </citation>
    <scope>IDENTIFICATION</scope>
</reference>
<dbReference type="Proteomes" id="UP000015106">
    <property type="component" value="Chromosome 6"/>
</dbReference>
<evidence type="ECO:0008006" key="4">
    <source>
        <dbReference type="Google" id="ProtNLM"/>
    </source>
</evidence>
<sequence length="83" mass="9225">MRIRQVLRTAVTLMLVISSSGMATQPVQRRTTRRIRPSGTGHAVLTSAWRTAKASSKGQARVLRRDGSARSSRIFIPRGTRYS</sequence>
<dbReference type="Gramene" id="TuG1812G0600003604.01.T01">
    <property type="protein sequence ID" value="TuG1812G0600003604.01.T01"/>
    <property type="gene ID" value="TuG1812G0600003604.01"/>
</dbReference>